<dbReference type="SUPFAM" id="SSF52833">
    <property type="entry name" value="Thioredoxin-like"/>
    <property type="match status" value="1"/>
</dbReference>
<protein>
    <submittedName>
        <fullName evidence="3">Protein DipZ</fullName>
    </submittedName>
</protein>
<dbReference type="PROSITE" id="PS51352">
    <property type="entry name" value="THIOREDOXIN_2"/>
    <property type="match status" value="1"/>
</dbReference>
<organism evidence="3 4">
    <name type="scientific">Ralstonia thomasii</name>
    <dbReference type="NCBI Taxonomy" id="3058596"/>
    <lineage>
        <taxon>Bacteria</taxon>
        <taxon>Pseudomonadati</taxon>
        <taxon>Pseudomonadota</taxon>
        <taxon>Betaproteobacteria</taxon>
        <taxon>Burkholderiales</taxon>
        <taxon>Burkholderiaceae</taxon>
        <taxon>Ralstonia</taxon>
    </lineage>
</organism>
<dbReference type="CDD" id="cd03012">
    <property type="entry name" value="TlpA_like_DipZ_like"/>
    <property type="match status" value="1"/>
</dbReference>
<reference evidence="3" key="1">
    <citation type="submission" date="2023-07" db="EMBL/GenBank/DDBJ databases">
        <authorList>
            <person name="Peeters C."/>
        </authorList>
    </citation>
    <scope>NUCLEOTIDE SEQUENCE</scope>
    <source>
        <strain evidence="3">R-77560</strain>
    </source>
</reference>
<evidence type="ECO:0000313" key="3">
    <source>
        <dbReference type="EMBL" id="CAJ0786150.1"/>
    </source>
</evidence>
<name>A0AAD2F2Z9_9RALS</name>
<dbReference type="PANTHER" id="PTHR42852:SF13">
    <property type="entry name" value="PROTEIN DIPZ"/>
    <property type="match status" value="1"/>
</dbReference>
<dbReference type="InterPro" id="IPR000866">
    <property type="entry name" value="AhpC/TSA"/>
</dbReference>
<feature type="transmembrane region" description="Helical" evidence="1">
    <location>
        <begin position="40"/>
        <end position="64"/>
    </location>
</feature>
<feature type="transmembrane region" description="Helical" evidence="1">
    <location>
        <begin position="133"/>
        <end position="154"/>
    </location>
</feature>
<dbReference type="InterPro" id="IPR036249">
    <property type="entry name" value="Thioredoxin-like_sf"/>
</dbReference>
<feature type="transmembrane region" description="Helical" evidence="1">
    <location>
        <begin position="70"/>
        <end position="88"/>
    </location>
</feature>
<dbReference type="PANTHER" id="PTHR42852">
    <property type="entry name" value="THIOL:DISULFIDE INTERCHANGE PROTEIN DSBE"/>
    <property type="match status" value="1"/>
</dbReference>
<sequence>MTLFIISFLGGALTVLAPCILPVIPFVFARVDQPFVKSGLPMLVGMASTFAAVGTLGAAAGSWAVEANEYGRIAATALLGLMGAAMVFPRLAERLTRPLVSVGLDLSNAANAHTAMAGNCVLPSFIRGVATGLLWAPCAGPILGLILTGAVLQGPNVKTSLLLLAYGAGAVSSLALVLLAGHRIFAAMKRSLGIGEWFRKGLGITVLSGAVVVMTGVDTGWLAQVSSGSVEASVEKMLLQHFAPRQTGKMPIVDGQQQAKRNAPGGRLILVQAQQNRQPLNLPVEGLFPPLTGAVDWLNSPPLTVEALRGKVVLVNFWTFGCINCRNVLPYVREWDRKYKDQGLVVVSVHAPEFAYEKNIENVKRAASELGATFPIAIDNRFEIWKAFNNNYWPANYFIDSQGRIRFHHFGEGEYEKSERVIQQLLKEARVGDRPVPMTETTLETLNAALALQRAGDFVAAGVGAG</sequence>
<evidence type="ECO:0000259" key="2">
    <source>
        <dbReference type="PROSITE" id="PS51352"/>
    </source>
</evidence>
<proteinExistence type="predicted"/>
<dbReference type="GO" id="GO:0016491">
    <property type="term" value="F:oxidoreductase activity"/>
    <property type="evidence" value="ECO:0007669"/>
    <property type="project" value="InterPro"/>
</dbReference>
<comment type="caution">
    <text evidence="3">The sequence shown here is derived from an EMBL/GenBank/DDBJ whole genome shotgun (WGS) entry which is preliminary data.</text>
</comment>
<keyword evidence="1" id="KW-0812">Transmembrane</keyword>
<dbReference type="InterPro" id="IPR013766">
    <property type="entry name" value="Thioredoxin_domain"/>
</dbReference>
<evidence type="ECO:0000256" key="1">
    <source>
        <dbReference type="SAM" id="Phobius"/>
    </source>
</evidence>
<feature type="transmembrane region" description="Helical" evidence="1">
    <location>
        <begin position="6"/>
        <end position="28"/>
    </location>
</feature>
<dbReference type="InterPro" id="IPR050553">
    <property type="entry name" value="Thioredoxin_ResA/DsbE_sf"/>
</dbReference>
<feature type="domain" description="Thioredoxin" evidence="2">
    <location>
        <begin position="276"/>
        <end position="427"/>
    </location>
</feature>
<dbReference type="GO" id="GO:0016209">
    <property type="term" value="F:antioxidant activity"/>
    <property type="evidence" value="ECO:0007669"/>
    <property type="project" value="InterPro"/>
</dbReference>
<dbReference type="Gene3D" id="3.40.30.10">
    <property type="entry name" value="Glutaredoxin"/>
    <property type="match status" value="1"/>
</dbReference>
<accession>A0AAD2F2Z9</accession>
<keyword evidence="1" id="KW-0472">Membrane</keyword>
<keyword evidence="1" id="KW-1133">Transmembrane helix</keyword>
<gene>
    <name evidence="3" type="primary">dipZ</name>
    <name evidence="3" type="ORF">R77560_01387</name>
</gene>
<dbReference type="EMBL" id="CATZAZ010000002">
    <property type="protein sequence ID" value="CAJ0786150.1"/>
    <property type="molecule type" value="Genomic_DNA"/>
</dbReference>
<dbReference type="GeneID" id="61388093"/>
<dbReference type="RefSeq" id="WP_009239160.1">
    <property type="nucleotide sequence ID" value="NZ_CATZAZ010000002.1"/>
</dbReference>
<evidence type="ECO:0000313" key="4">
    <source>
        <dbReference type="Proteomes" id="UP001189756"/>
    </source>
</evidence>
<dbReference type="Pfam" id="PF00578">
    <property type="entry name" value="AhpC-TSA"/>
    <property type="match status" value="1"/>
</dbReference>
<feature type="transmembrane region" description="Helical" evidence="1">
    <location>
        <begin position="160"/>
        <end position="181"/>
    </location>
</feature>
<dbReference type="AlphaFoldDB" id="A0AAD2F2Z9"/>
<dbReference type="Proteomes" id="UP001189756">
    <property type="component" value="Unassembled WGS sequence"/>
</dbReference>